<accession>A0ACB9RKV3</accession>
<gene>
    <name evidence="1" type="ORF">MLD38_005640</name>
</gene>
<sequence length="324" mass="34560">MEAPEYHYHGQADMVASAPGEHFVVDDLLDFSNEDAAPSVGDQGGFLDSVATNSADSSSVNTPVAVESCNSSACCDNAGSNYCPANGGGAGFYGTCNNLAGELCVPYDDVAELEWLSNFVEDSFSAKQPSLSLHFLLRLALRSRRPPTPPRPTPRPATVPCCLSLRPWYSSLRAPRYRQNPVRSAPVPSLATGPPVSSTKLTPRPGPRPRNRMPRGRTFPQGGAFTVQRRRPHSGGPAPWGQRHCATHAGFDTSRAGLCPSTDLLRARPSCLQGTPTPTGRCWSSEGRKTCKGCIPTHTRLQSRTTTHSSSAQARPSVVGMASA</sequence>
<dbReference type="EMBL" id="CM042882">
    <property type="protein sequence ID" value="KAI4379325.1"/>
    <property type="molecule type" value="Genomic_DNA"/>
</dbReference>
<keyword evidence="2" id="KW-1185">Reference proteome</keyword>
<name>A0ACB9RKV3_9MYRT</name>
<proteinExistence type="predicted"/>
<organism evidence="1 2">
    <name type="scientific">Melastoma candidum</name>
    <dbReference type="NCBI Taxonomy" id="119954"/>
    <lineage>
        <taxon>Eukaryota</taxon>
        <taxon>Viridiplantae</taxon>
        <taxon>Streptophyta</taxon>
        <taxon>Embryophyta</taxon>
        <taxon>Tracheophyta</taxon>
        <taxon>Spermatophyta</taxon>
        <taxon>Magnoliopsida</taxon>
        <taxon>eudicotyledons</taxon>
        <taxon>Gunneridae</taxon>
        <taxon>Pentapetalae</taxon>
        <taxon>rosids</taxon>
        <taxon>malvids</taxon>
        <taxon>Myrtales</taxon>
        <taxon>Melastomataceae</taxon>
        <taxon>Melastomatoideae</taxon>
        <taxon>Melastomateae</taxon>
        <taxon>Melastoma</taxon>
    </lineage>
</organism>
<dbReference type="Proteomes" id="UP001057402">
    <property type="component" value="Chromosome 3"/>
</dbReference>
<protein>
    <submittedName>
        <fullName evidence="1">Uncharacterized protein</fullName>
    </submittedName>
</protein>
<comment type="caution">
    <text evidence="1">The sequence shown here is derived from an EMBL/GenBank/DDBJ whole genome shotgun (WGS) entry which is preliminary data.</text>
</comment>
<reference evidence="2" key="1">
    <citation type="journal article" date="2023" name="Front. Plant Sci.">
        <title>Chromosomal-level genome assembly of Melastoma candidum provides insights into trichome evolution.</title>
        <authorList>
            <person name="Zhong Y."/>
            <person name="Wu W."/>
            <person name="Sun C."/>
            <person name="Zou P."/>
            <person name="Liu Y."/>
            <person name="Dai S."/>
            <person name="Zhou R."/>
        </authorList>
    </citation>
    <scope>NUCLEOTIDE SEQUENCE [LARGE SCALE GENOMIC DNA]</scope>
</reference>
<evidence type="ECO:0000313" key="2">
    <source>
        <dbReference type="Proteomes" id="UP001057402"/>
    </source>
</evidence>
<evidence type="ECO:0000313" key="1">
    <source>
        <dbReference type="EMBL" id="KAI4379325.1"/>
    </source>
</evidence>